<accession>A0ABS1DPS0</accession>
<feature type="domain" description="Transposase IS4-like" evidence="2">
    <location>
        <begin position="110"/>
        <end position="242"/>
    </location>
</feature>
<evidence type="ECO:0000256" key="1">
    <source>
        <dbReference type="SAM" id="MobiDB-lite"/>
    </source>
</evidence>
<evidence type="ECO:0000259" key="2">
    <source>
        <dbReference type="Pfam" id="PF01609"/>
    </source>
</evidence>
<dbReference type="Pfam" id="PF01609">
    <property type="entry name" value="DDE_Tnp_1"/>
    <property type="match status" value="1"/>
</dbReference>
<evidence type="ECO:0000259" key="3">
    <source>
        <dbReference type="Pfam" id="PF13340"/>
    </source>
</evidence>
<dbReference type="Proteomes" id="UP001296873">
    <property type="component" value="Unassembled WGS sequence"/>
</dbReference>
<comment type="caution">
    <text evidence="4">The sequence shown here is derived from an EMBL/GenBank/DDBJ whole genome shotgun (WGS) entry which is preliminary data.</text>
</comment>
<proteinExistence type="predicted"/>
<sequence>MWTETTRPKYDRTHLRYASDTTDLEWEVIRPKLPADRRIGRPREVDLREVINAIFFILRTGCQWRMLPRDFPPRSTVQRYFYAWRDQGIWEEINQDLVALEREAQGRDADPTGGVIDSQSVKTTESGGPKGFDAGKKVKGRKRHILTDTVGLLVTAIVHCAGVQDRDGAPDVFRRIRKNYPSLRHVFADGAYSGDKLARKLDEMGDWTIEIVRRSDTAQGFEVLPRRWVVERTLAWLNRNRRLGKDFETEVCIWQRQ</sequence>
<protein>
    <submittedName>
        <fullName evidence="4">IS5/IS1182 family transposase</fullName>
    </submittedName>
</protein>
<feature type="compositionally biased region" description="Polar residues" evidence="1">
    <location>
        <begin position="117"/>
        <end position="126"/>
    </location>
</feature>
<keyword evidence="5" id="KW-1185">Reference proteome</keyword>
<evidence type="ECO:0000313" key="5">
    <source>
        <dbReference type="Proteomes" id="UP001296873"/>
    </source>
</evidence>
<feature type="region of interest" description="Disordered" evidence="1">
    <location>
        <begin position="105"/>
        <end position="136"/>
    </location>
</feature>
<reference evidence="4 5" key="1">
    <citation type="journal article" date="2020" name="Microorganisms">
        <title>Osmotic Adaptation and Compatible Solute Biosynthesis of Phototrophic Bacteria as Revealed from Genome Analyses.</title>
        <authorList>
            <person name="Imhoff J.F."/>
            <person name="Rahn T."/>
            <person name="Kunzel S."/>
            <person name="Keller A."/>
            <person name="Neulinger S.C."/>
        </authorList>
    </citation>
    <scope>NUCLEOTIDE SEQUENCE [LARGE SCALE GENOMIC DNA]</scope>
    <source>
        <strain evidence="4 5">DSM 9895</strain>
    </source>
</reference>
<dbReference type="PANTHER" id="PTHR30007">
    <property type="entry name" value="PHP DOMAIN PROTEIN"/>
    <property type="match status" value="1"/>
</dbReference>
<dbReference type="InterPro" id="IPR002559">
    <property type="entry name" value="Transposase_11"/>
</dbReference>
<gene>
    <name evidence="4" type="ORF">CKO28_25345</name>
</gene>
<dbReference type="NCBIfam" id="NF033580">
    <property type="entry name" value="transpos_IS5_3"/>
    <property type="match status" value="1"/>
</dbReference>
<organism evidence="4 5">
    <name type="scientific">Rhodovibrio sodomensis</name>
    <dbReference type="NCBI Taxonomy" id="1088"/>
    <lineage>
        <taxon>Bacteria</taxon>
        <taxon>Pseudomonadati</taxon>
        <taxon>Pseudomonadota</taxon>
        <taxon>Alphaproteobacteria</taxon>
        <taxon>Rhodospirillales</taxon>
        <taxon>Rhodovibrionaceae</taxon>
        <taxon>Rhodovibrio</taxon>
    </lineage>
</organism>
<dbReference type="InterPro" id="IPR025161">
    <property type="entry name" value="IS402-like_dom"/>
</dbReference>
<dbReference type="EMBL" id="NRRL01000172">
    <property type="protein sequence ID" value="MBK1671330.1"/>
    <property type="molecule type" value="Genomic_DNA"/>
</dbReference>
<evidence type="ECO:0000313" key="4">
    <source>
        <dbReference type="EMBL" id="MBK1671330.1"/>
    </source>
</evidence>
<feature type="domain" description="Insertion element IS402-like" evidence="3">
    <location>
        <begin position="22"/>
        <end position="93"/>
    </location>
</feature>
<name>A0ABS1DPS0_9PROT</name>
<dbReference type="PANTHER" id="PTHR30007:SF0">
    <property type="entry name" value="TRANSPOSASE"/>
    <property type="match status" value="1"/>
</dbReference>
<dbReference type="Pfam" id="PF13340">
    <property type="entry name" value="DUF4096"/>
    <property type="match status" value="1"/>
</dbReference>